<name>A0ABU2F9U3_9EURY</name>
<feature type="domain" description="Pyrrolo-quinoline quinone repeat" evidence="1">
    <location>
        <begin position="108"/>
        <end position="212"/>
    </location>
</feature>
<dbReference type="InterPro" id="IPR002372">
    <property type="entry name" value="PQQ_rpt_dom"/>
</dbReference>
<dbReference type="InterPro" id="IPR018391">
    <property type="entry name" value="PQQ_b-propeller_rpt"/>
</dbReference>
<protein>
    <submittedName>
        <fullName evidence="2">PQQ-binding-like beta-propeller repeat protein</fullName>
    </submittedName>
</protein>
<dbReference type="SUPFAM" id="SSF50998">
    <property type="entry name" value="Quinoprotein alcohol dehydrogenase-like"/>
    <property type="match status" value="2"/>
</dbReference>
<dbReference type="PANTHER" id="PTHR34512:SF30">
    <property type="entry name" value="OUTER MEMBRANE PROTEIN ASSEMBLY FACTOR BAMB"/>
    <property type="match status" value="1"/>
</dbReference>
<dbReference type="Gene3D" id="2.40.10.480">
    <property type="match status" value="1"/>
</dbReference>
<dbReference type="Pfam" id="PF13360">
    <property type="entry name" value="PQQ_2"/>
    <property type="match status" value="2"/>
</dbReference>
<dbReference type="InterPro" id="IPR011047">
    <property type="entry name" value="Quinoprotein_ADH-like_sf"/>
</dbReference>
<gene>
    <name evidence="2" type="ORF">NDI56_06520</name>
</gene>
<evidence type="ECO:0000313" key="3">
    <source>
        <dbReference type="Proteomes" id="UP001259659"/>
    </source>
</evidence>
<dbReference type="Proteomes" id="UP001259659">
    <property type="component" value="Unassembled WGS sequence"/>
</dbReference>
<feature type="domain" description="Pyrrolo-quinoline quinone repeat" evidence="1">
    <location>
        <begin position="235"/>
        <end position="433"/>
    </location>
</feature>
<proteinExistence type="predicted"/>
<dbReference type="SMART" id="SM00564">
    <property type="entry name" value="PQQ"/>
    <property type="match status" value="8"/>
</dbReference>
<dbReference type="PANTHER" id="PTHR34512">
    <property type="entry name" value="CELL SURFACE PROTEIN"/>
    <property type="match status" value="1"/>
</dbReference>
<keyword evidence="3" id="KW-1185">Reference proteome</keyword>
<evidence type="ECO:0000313" key="2">
    <source>
        <dbReference type="EMBL" id="MDS0259043.1"/>
    </source>
</evidence>
<reference evidence="2 3" key="1">
    <citation type="submission" date="2022-06" db="EMBL/GenBank/DDBJ databases">
        <title>Haloarcula sp. a new haloarchaeum isolate from saline soil.</title>
        <authorList>
            <person name="Strakova D."/>
            <person name="Galisteo C."/>
            <person name="Sanchez-Porro C."/>
            <person name="Ventosa A."/>
        </authorList>
    </citation>
    <scope>NUCLEOTIDE SEQUENCE [LARGE SCALE GENOMIC DNA]</scope>
    <source>
        <strain evidence="2 3">S1CR25-12</strain>
    </source>
</reference>
<evidence type="ECO:0000259" key="1">
    <source>
        <dbReference type="Pfam" id="PF13360"/>
    </source>
</evidence>
<dbReference type="Gene3D" id="2.130.10.10">
    <property type="entry name" value="YVTN repeat-like/Quinoprotein amine dehydrogenase"/>
    <property type="match status" value="2"/>
</dbReference>
<comment type="caution">
    <text evidence="2">The sequence shown here is derived from an EMBL/GenBank/DDBJ whole genome shotgun (WGS) entry which is preliminary data.</text>
</comment>
<accession>A0ABU2F9U3</accession>
<sequence length="1336" mass="144752">MNGSRYRLSAVCLALLLVTSFVAHPVSAGGFGEQTPVRSPSLEADSLTDTETDALNAAITQRLPGQTKQTPVDPANDSTLDWRFDESRGPIESSPTVIDGTAYVGTNSGTVYAVDADTGEREWAFDASAGAVTGSPAVDNGVVYAGSHDGTLYAIDADTGEEKWRFEQPSSWIYGSPTVKGGSVYVAGLDATVYSVDTGSGALEWRFDGVDDSVGQPLGDSVSGPSVASDGSFGPVASSVTVVDNTVYVGTTEGTLHALDAWTGRQRWQFDDPEGPLFSSPTVHEDTVYVGSDDETLYAVDATTGERDWSFNEPDGPVASSPTVHDDTVYVGSEDETLYAVGAANGTFEWAFSELPSEGPEDVFSSPTVAGGTVYVGSEDSAVYGIDAETGRETATFDTPTGSVRSSPVVVDGTLYVGANDGALYAFDTAGSATSEGSRVQQGTLGHTHPCPELRLEDSDDDCIPDAVAEADLQMPDDGSDAAGDPINLDPTERDTSGNGIHDHRLIDVEWEVVDGGADPVVEAEVTDAIANPSRVDSTGDGLTDREQLRGWEIAYTESEEASRRLFKAIGKADDGEDSALGAIVRARETYMTTEWVTTDPLRNDTDGDLADIEERKLGTHPRKVDTTGDEAKDVDAGLAGYDPTIFEKSPPKIDIYGTDFNKPSGSWDGNYTVTLDVQDPRGLREVRLVKDGNVEKRVDVSGEHFSGEMYIDTGEVETILDLFTGATLLVEAENENGANSTKFARQQKDIFGILTERLSEKNLTTAEVEFRLAVMSGMTTGAGESLEAIRYMITDPEAYIEDTLAVVNQIENLPELIAAYPGTIQTKQKQNNIHDPGDEGYENYRDGWYAGYTFWFVVEMIQPGGQISRAIKSTDKFQDLASSLSKTRIGQAARFAQRAADKGKAPVRISRYHLSRGIKAGLGFSGDGGRRIVGGVDSVGQQIRVAKRLHRSDVDRDAIEGLSDGEKRELGESLARHRDGNSNFVIKGNDGTSRVVVPEEIGTTQWRFQRAYEEGDIDSSELETVQHRYDELDADGKHEFDDLLERNGDDTVEFAARSDSDTFDAVVSPCGTRGAPSLNGAVALGTDRYYSVEAQPSSLAQSGGSCPDLPDDLEDDLRESLIDLDWSKLDDGDLETADVRRMRELLESGEMDQADVRRLTEIIESRDRSELFDDNIVAADLTGIGDRGDLSSTQLVAKDGNGNTRWLEQGRYDPDGAQKDTGWSYLEGRHIEGRQLNDKEATDFWPVGQSVGDETLPNTMSRRDIRESVYQAVKDTKTTEQDAFNYDGFSSEFVEQTGVESIRVVIRNGRVRTAYPKRGPSVWKYVSENDVGWIK</sequence>
<dbReference type="InterPro" id="IPR015943">
    <property type="entry name" value="WD40/YVTN_repeat-like_dom_sf"/>
</dbReference>
<organism evidence="2 3">
    <name type="scientific">Haloarcula saliterrae</name>
    <dbReference type="NCBI Taxonomy" id="2950534"/>
    <lineage>
        <taxon>Archaea</taxon>
        <taxon>Methanobacteriati</taxon>
        <taxon>Methanobacteriota</taxon>
        <taxon>Stenosarchaea group</taxon>
        <taxon>Halobacteria</taxon>
        <taxon>Halobacteriales</taxon>
        <taxon>Haloarculaceae</taxon>
        <taxon>Haloarcula</taxon>
    </lineage>
</organism>
<dbReference type="EMBL" id="JAMQON010000001">
    <property type="protein sequence ID" value="MDS0259043.1"/>
    <property type="molecule type" value="Genomic_DNA"/>
</dbReference>